<dbReference type="Gene3D" id="3.40.570.10">
    <property type="entry name" value="Extracellular Endonuclease, subunit A"/>
    <property type="match status" value="1"/>
</dbReference>
<dbReference type="PANTHER" id="PTHR13966">
    <property type="entry name" value="ENDONUCLEASE RELATED"/>
    <property type="match status" value="1"/>
</dbReference>
<evidence type="ECO:0000256" key="9">
    <source>
        <dbReference type="SAM" id="Phobius"/>
    </source>
</evidence>
<evidence type="ECO:0000256" key="2">
    <source>
        <dbReference type="ARBA" id="ARBA00010052"/>
    </source>
</evidence>
<dbReference type="EMBL" id="JBCLYO010000003">
    <property type="protein sequence ID" value="KAL0092021.1"/>
    <property type="molecule type" value="Genomic_DNA"/>
</dbReference>
<gene>
    <name evidence="12" type="ORF">J3Q64DRAFT_1338490</name>
</gene>
<keyword evidence="9" id="KW-0812">Transmembrane</keyword>
<proteinExistence type="inferred from homology"/>
<keyword evidence="3 8" id="KW-0540">Nuclease</keyword>
<sequence length="305" mass="33685">MAVITQFFWLTGGFCLGLMSMVMYNPRDASHCVSMGHHATRAIEDSSTVLQFGNPGPIHDLIQRDAYVTSYNRRDRIPDWVGEHLTADSIIKGSGVDRDRSNFQEDTAIPSLYRALLSDYKLSGYDRGHMAPAADGVATQDAMDQTFYLTNMCPQVGAGFNRQYWAYLEAFCRTLTASYADVYVYTGPLFLPQLNNGTSSASVTKRKVKRSGPAAYTMTYSVLGDVPNLSVPTHFYKVLLIPTSDTYALAAFVLPNKAIATSTALTSFQVKLEDIEKASGLNFFDKLDRTKFTDLCKSTTCAVKA</sequence>
<keyword evidence="13" id="KW-1185">Reference proteome</keyword>
<dbReference type="InterPro" id="IPR044925">
    <property type="entry name" value="His-Me_finger_sf"/>
</dbReference>
<evidence type="ECO:0000259" key="11">
    <source>
        <dbReference type="SMART" id="SM00892"/>
    </source>
</evidence>
<dbReference type="InterPro" id="IPR018524">
    <property type="entry name" value="DNA/RNA_endonuclease_AS"/>
</dbReference>
<reference evidence="12 13" key="1">
    <citation type="submission" date="2024-04" db="EMBL/GenBank/DDBJ databases">
        <title>Symmetric and asymmetric DNA N6-adenine methylation regulates different biological responses in Mucorales.</title>
        <authorList>
            <consortium name="Lawrence Berkeley National Laboratory"/>
            <person name="Lax C."/>
            <person name="Mondo S.J."/>
            <person name="Osorio-Concepcion M."/>
            <person name="Muszewska A."/>
            <person name="Corrochano-Luque M."/>
            <person name="Gutierrez G."/>
            <person name="Riley R."/>
            <person name="Lipzen A."/>
            <person name="Guo J."/>
            <person name="Hundley H."/>
            <person name="Amirebrahimi M."/>
            <person name="Ng V."/>
            <person name="Lorenzo-Gutierrez D."/>
            <person name="Binder U."/>
            <person name="Yang J."/>
            <person name="Song Y."/>
            <person name="Canovas D."/>
            <person name="Navarro E."/>
            <person name="Freitag M."/>
            <person name="Gabaldon T."/>
            <person name="Grigoriev I.V."/>
            <person name="Corrochano L.M."/>
            <person name="Nicolas F.E."/>
            <person name="Garre V."/>
        </authorList>
    </citation>
    <scope>NUCLEOTIDE SEQUENCE [LARGE SCALE GENOMIC DNA]</scope>
    <source>
        <strain evidence="12 13">L51</strain>
    </source>
</reference>
<dbReference type="SMART" id="SM00892">
    <property type="entry name" value="Endonuclease_NS"/>
    <property type="match status" value="1"/>
</dbReference>
<evidence type="ECO:0000259" key="10">
    <source>
        <dbReference type="SMART" id="SM00477"/>
    </source>
</evidence>
<keyword evidence="9" id="KW-0472">Membrane</keyword>
<keyword evidence="5 8" id="KW-0255">Endonuclease</keyword>
<evidence type="ECO:0000256" key="7">
    <source>
        <dbReference type="ARBA" id="ARBA00022842"/>
    </source>
</evidence>
<keyword evidence="4 8" id="KW-0479">Metal-binding</keyword>
<comment type="cofactor">
    <cofactor evidence="1 8">
        <name>Mg(2+)</name>
        <dbReference type="ChEBI" id="CHEBI:18420"/>
    </cofactor>
</comment>
<dbReference type="PROSITE" id="PS01070">
    <property type="entry name" value="NUCLEASE_NON_SPEC"/>
    <property type="match status" value="1"/>
</dbReference>
<dbReference type="PANTHER" id="PTHR13966:SF5">
    <property type="entry name" value="ENDONUCLEASE G, MITOCHONDRIAL"/>
    <property type="match status" value="1"/>
</dbReference>
<feature type="transmembrane region" description="Helical" evidence="9">
    <location>
        <begin position="7"/>
        <end position="24"/>
    </location>
</feature>
<keyword evidence="7" id="KW-0460">Magnesium</keyword>
<dbReference type="InterPro" id="IPR044929">
    <property type="entry name" value="DNA/RNA_non-sp_Endonuclease_sf"/>
</dbReference>
<evidence type="ECO:0000256" key="6">
    <source>
        <dbReference type="ARBA" id="ARBA00022801"/>
    </source>
</evidence>
<dbReference type="InterPro" id="IPR001604">
    <property type="entry name" value="Endo_G_ENPP1-like_dom"/>
</dbReference>
<accession>A0ABR3B7S2</accession>
<evidence type="ECO:0000256" key="8">
    <source>
        <dbReference type="RuleBase" id="RU366055"/>
    </source>
</evidence>
<dbReference type="SMART" id="SM00477">
    <property type="entry name" value="NUC"/>
    <property type="match status" value="1"/>
</dbReference>
<comment type="similarity">
    <text evidence="2 8">Belongs to the DNA/RNA non-specific endonuclease family.</text>
</comment>
<feature type="domain" description="DNA/RNA non-specific endonuclease/pyrophosphatase/phosphodiesterase" evidence="11">
    <location>
        <begin position="63"/>
        <end position="290"/>
    </location>
</feature>
<keyword evidence="6 8" id="KW-0378">Hydrolase</keyword>
<dbReference type="Pfam" id="PF01223">
    <property type="entry name" value="Endonuclease_NS"/>
    <property type="match status" value="1"/>
</dbReference>
<dbReference type="InterPro" id="IPR040255">
    <property type="entry name" value="Non-specific_endonuclease"/>
</dbReference>
<evidence type="ECO:0000256" key="3">
    <source>
        <dbReference type="ARBA" id="ARBA00022722"/>
    </source>
</evidence>
<keyword evidence="9" id="KW-1133">Transmembrane helix</keyword>
<name>A0ABR3B7S2_PHYBL</name>
<protein>
    <recommendedName>
        <fullName evidence="8">Endonuclease</fullName>
        <ecNumber evidence="8">3.1.30.-</ecNumber>
    </recommendedName>
</protein>
<dbReference type="InterPro" id="IPR020821">
    <property type="entry name" value="ENPP1-3/EXOG-like_nuc-like"/>
</dbReference>
<dbReference type="SUPFAM" id="SSF54060">
    <property type="entry name" value="His-Me finger endonucleases"/>
    <property type="match status" value="1"/>
</dbReference>
<evidence type="ECO:0000313" key="13">
    <source>
        <dbReference type="Proteomes" id="UP001448207"/>
    </source>
</evidence>
<comment type="caution">
    <text evidence="12">The sequence shown here is derived from an EMBL/GenBank/DDBJ whole genome shotgun (WGS) entry which is preliminary data.</text>
</comment>
<dbReference type="EC" id="3.1.30.-" evidence="8"/>
<feature type="domain" description="ENPP1-3/EXOG-like endonuclease/phosphodiesterase" evidence="10">
    <location>
        <begin position="64"/>
        <end position="290"/>
    </location>
</feature>
<dbReference type="Proteomes" id="UP001448207">
    <property type="component" value="Unassembled WGS sequence"/>
</dbReference>
<dbReference type="CDD" id="cd00091">
    <property type="entry name" value="NUC"/>
    <property type="match status" value="1"/>
</dbReference>
<evidence type="ECO:0000256" key="1">
    <source>
        <dbReference type="ARBA" id="ARBA00001946"/>
    </source>
</evidence>
<organism evidence="12 13">
    <name type="scientific">Phycomyces blakesleeanus</name>
    <dbReference type="NCBI Taxonomy" id="4837"/>
    <lineage>
        <taxon>Eukaryota</taxon>
        <taxon>Fungi</taxon>
        <taxon>Fungi incertae sedis</taxon>
        <taxon>Mucoromycota</taxon>
        <taxon>Mucoromycotina</taxon>
        <taxon>Mucoromycetes</taxon>
        <taxon>Mucorales</taxon>
        <taxon>Phycomycetaceae</taxon>
        <taxon>Phycomyces</taxon>
    </lineage>
</organism>
<evidence type="ECO:0000313" key="12">
    <source>
        <dbReference type="EMBL" id="KAL0092021.1"/>
    </source>
</evidence>
<evidence type="ECO:0000256" key="4">
    <source>
        <dbReference type="ARBA" id="ARBA00022723"/>
    </source>
</evidence>
<evidence type="ECO:0000256" key="5">
    <source>
        <dbReference type="ARBA" id="ARBA00022759"/>
    </source>
</evidence>